<sequence length="396" mass="44278">MKKFVILLVFFVSINTLFITVTHAESNNAPPELISEAVIMIDSQTGTVLFEKNIDRKMYPASLTKIATAIYAIETGNLDDVVKVSENARNIEGTRVYLEEGEQVTLRKLLQGLLINSGNDAGVAIAEHLSGSIEDFSSDINKYLKDVVGVQNTHFENPHGLYDPEHFTTAEDLAKITQYAIKNETFRGIFGTKELKWNGKSWDTTLYKHHKLMREIPYEGITGGKTGFVNQSGFTLATTAKRDNLSLIVITLNSYNQSAAYTDTISLLDYGFNNFETSRIREGTIFTVSNQKYRTTSDIIYTHALNEQLRKKVNDGGMLEIITQDGSVLSSYPLNKIEKARTPGKEQKTNEISTASRDTNSIFVIGGHFLEFVFAMILCLVIVGGSTYHIREIVRK</sequence>
<accession>A0A494Z8E0</accession>
<feature type="domain" description="Peptidase S11 D-alanyl-D-alanine carboxypeptidase A N-terminal" evidence="11">
    <location>
        <begin position="28"/>
        <end position="254"/>
    </location>
</feature>
<keyword evidence="2" id="KW-0732">Signal</keyword>
<evidence type="ECO:0000313" key="12">
    <source>
        <dbReference type="EMBL" id="RKQ18287.1"/>
    </source>
</evidence>
<dbReference type="GO" id="GO:0009252">
    <property type="term" value="P:peptidoglycan biosynthetic process"/>
    <property type="evidence" value="ECO:0007669"/>
    <property type="project" value="UniProtKB-KW"/>
</dbReference>
<dbReference type="SUPFAM" id="SSF56601">
    <property type="entry name" value="beta-lactamase/transpeptidase-like"/>
    <property type="match status" value="1"/>
</dbReference>
<keyword evidence="12" id="KW-0121">Carboxypeptidase</keyword>
<dbReference type="Gene3D" id="3.40.710.10">
    <property type="entry name" value="DD-peptidase/beta-lactamase superfamily"/>
    <property type="match status" value="1"/>
</dbReference>
<dbReference type="PRINTS" id="PR00725">
    <property type="entry name" value="DADACBPTASE1"/>
</dbReference>
<dbReference type="EMBL" id="RBZO01000002">
    <property type="protein sequence ID" value="RKQ18287.1"/>
    <property type="molecule type" value="Genomic_DNA"/>
</dbReference>
<evidence type="ECO:0000256" key="8">
    <source>
        <dbReference type="PIRSR" id="PIRSR618044-2"/>
    </source>
</evidence>
<dbReference type="InterPro" id="IPR012338">
    <property type="entry name" value="Beta-lactam/transpept-like"/>
</dbReference>
<feature type="active site" description="Acyl-ester intermediate" evidence="7">
    <location>
        <position position="62"/>
    </location>
</feature>
<dbReference type="PANTHER" id="PTHR21581">
    <property type="entry name" value="D-ALANYL-D-ALANINE CARBOXYPEPTIDASE"/>
    <property type="match status" value="1"/>
</dbReference>
<dbReference type="InterPro" id="IPR001967">
    <property type="entry name" value="Peptidase_S11_N"/>
</dbReference>
<feature type="binding site" evidence="8">
    <location>
        <position position="225"/>
    </location>
    <ligand>
        <name>substrate</name>
    </ligand>
</feature>
<comment type="similarity">
    <text evidence="1 9">Belongs to the peptidase S11 family.</text>
</comment>
<evidence type="ECO:0000256" key="6">
    <source>
        <dbReference type="ARBA" id="ARBA00023316"/>
    </source>
</evidence>
<keyword evidence="10" id="KW-1133">Transmembrane helix</keyword>
<name>A0A494Z8E0_9BACI</name>
<evidence type="ECO:0000256" key="2">
    <source>
        <dbReference type="ARBA" id="ARBA00022729"/>
    </source>
</evidence>
<reference evidence="12 13" key="1">
    <citation type="journal article" date="2015" name="Antonie Van Leeuwenhoek">
        <title>Oceanobacillus bengalensis sp. nov., a bacterium isolated from seawater of the Bay of Bengal.</title>
        <authorList>
            <person name="Yongchang O."/>
            <person name="Xiang W."/>
            <person name="Wang G."/>
        </authorList>
    </citation>
    <scope>NUCLEOTIDE SEQUENCE [LARGE SCALE GENOMIC DNA]</scope>
    <source>
        <strain evidence="12 13">MCCC 1K00260</strain>
    </source>
</reference>
<dbReference type="InterPro" id="IPR018044">
    <property type="entry name" value="Peptidase_S11"/>
</dbReference>
<organism evidence="12 13">
    <name type="scientific">Oceanobacillus bengalensis</name>
    <dbReference type="NCBI Taxonomy" id="1435466"/>
    <lineage>
        <taxon>Bacteria</taxon>
        <taxon>Bacillati</taxon>
        <taxon>Bacillota</taxon>
        <taxon>Bacilli</taxon>
        <taxon>Bacillales</taxon>
        <taxon>Bacillaceae</taxon>
        <taxon>Oceanobacillus</taxon>
    </lineage>
</organism>
<keyword evidence="10" id="KW-0812">Transmembrane</keyword>
<evidence type="ECO:0000256" key="5">
    <source>
        <dbReference type="ARBA" id="ARBA00022984"/>
    </source>
</evidence>
<evidence type="ECO:0000256" key="1">
    <source>
        <dbReference type="ARBA" id="ARBA00007164"/>
    </source>
</evidence>
<dbReference type="Pfam" id="PF00768">
    <property type="entry name" value="Peptidase_S11"/>
    <property type="match status" value="1"/>
</dbReference>
<feature type="active site" description="Proton acceptor" evidence="7">
    <location>
        <position position="65"/>
    </location>
</feature>
<feature type="transmembrane region" description="Helical" evidence="10">
    <location>
        <begin position="369"/>
        <end position="390"/>
    </location>
</feature>
<feature type="active site" evidence="7">
    <location>
        <position position="117"/>
    </location>
</feature>
<dbReference type="OrthoDB" id="9791132at2"/>
<keyword evidence="4" id="KW-0133">Cell shape</keyword>
<keyword evidence="13" id="KW-1185">Reference proteome</keyword>
<evidence type="ECO:0000313" key="13">
    <source>
        <dbReference type="Proteomes" id="UP000281813"/>
    </source>
</evidence>
<keyword evidence="12" id="KW-0645">Protease</keyword>
<keyword evidence="3" id="KW-0378">Hydrolase</keyword>
<dbReference type="Proteomes" id="UP000281813">
    <property type="component" value="Unassembled WGS sequence"/>
</dbReference>
<evidence type="ECO:0000256" key="9">
    <source>
        <dbReference type="RuleBase" id="RU004016"/>
    </source>
</evidence>
<dbReference type="GO" id="GO:0071555">
    <property type="term" value="P:cell wall organization"/>
    <property type="evidence" value="ECO:0007669"/>
    <property type="project" value="UniProtKB-KW"/>
</dbReference>
<dbReference type="AlphaFoldDB" id="A0A494Z8E0"/>
<comment type="caution">
    <text evidence="12">The sequence shown here is derived from an EMBL/GenBank/DDBJ whole genome shotgun (WGS) entry which is preliminary data.</text>
</comment>
<proteinExistence type="inferred from homology"/>
<keyword evidence="5" id="KW-0573">Peptidoglycan synthesis</keyword>
<protein>
    <submittedName>
        <fullName evidence="12">D-alanyl-D-alanine carboxypeptidase</fullName>
    </submittedName>
</protein>
<dbReference type="GO" id="GO:0008360">
    <property type="term" value="P:regulation of cell shape"/>
    <property type="evidence" value="ECO:0007669"/>
    <property type="project" value="UniProtKB-KW"/>
</dbReference>
<evidence type="ECO:0000256" key="4">
    <source>
        <dbReference type="ARBA" id="ARBA00022960"/>
    </source>
</evidence>
<evidence type="ECO:0000259" key="11">
    <source>
        <dbReference type="Pfam" id="PF00768"/>
    </source>
</evidence>
<keyword evidence="10" id="KW-0472">Membrane</keyword>
<dbReference type="RefSeq" id="WP_121128311.1">
    <property type="nucleotide sequence ID" value="NZ_JBHUFK010000006.1"/>
</dbReference>
<keyword evidence="6" id="KW-0961">Cell wall biogenesis/degradation</keyword>
<evidence type="ECO:0000256" key="7">
    <source>
        <dbReference type="PIRSR" id="PIRSR618044-1"/>
    </source>
</evidence>
<evidence type="ECO:0000256" key="10">
    <source>
        <dbReference type="SAM" id="Phobius"/>
    </source>
</evidence>
<dbReference type="GO" id="GO:0009002">
    <property type="term" value="F:serine-type D-Ala-D-Ala carboxypeptidase activity"/>
    <property type="evidence" value="ECO:0007669"/>
    <property type="project" value="InterPro"/>
</dbReference>
<gene>
    <name evidence="12" type="ORF">D8M05_02480</name>
</gene>
<evidence type="ECO:0000256" key="3">
    <source>
        <dbReference type="ARBA" id="ARBA00022801"/>
    </source>
</evidence>
<dbReference type="GO" id="GO:0006508">
    <property type="term" value="P:proteolysis"/>
    <property type="evidence" value="ECO:0007669"/>
    <property type="project" value="InterPro"/>
</dbReference>
<dbReference type="PANTHER" id="PTHR21581:SF33">
    <property type="entry name" value="D-ALANYL-D-ALANINE CARBOXYPEPTIDASE DACB"/>
    <property type="match status" value="1"/>
</dbReference>